<evidence type="ECO:0000256" key="10">
    <source>
        <dbReference type="SAM" id="MobiDB-lite"/>
    </source>
</evidence>
<dbReference type="Pfam" id="PF05920">
    <property type="entry name" value="Homeobox_KN"/>
    <property type="match status" value="1"/>
</dbReference>
<evidence type="ECO:0000259" key="11">
    <source>
        <dbReference type="PROSITE" id="PS50071"/>
    </source>
</evidence>
<dbReference type="InterPro" id="IPR001356">
    <property type="entry name" value="HD"/>
</dbReference>
<accession>A0AAD7VMQ2</accession>
<dbReference type="SUPFAM" id="SSF46689">
    <property type="entry name" value="Homeodomain-like"/>
    <property type="match status" value="1"/>
</dbReference>
<keyword evidence="4 8" id="KW-0238">DNA-binding</keyword>
<feature type="DNA-binding region" description="Homeobox" evidence="8">
    <location>
        <begin position="359"/>
        <end position="421"/>
    </location>
</feature>
<evidence type="ECO:0000256" key="7">
    <source>
        <dbReference type="ARBA" id="ARBA00023242"/>
    </source>
</evidence>
<dbReference type="GO" id="GO:0005634">
    <property type="term" value="C:nucleus"/>
    <property type="evidence" value="ECO:0007669"/>
    <property type="project" value="UniProtKB-SubCell"/>
</dbReference>
<keyword evidence="9" id="KW-0175">Coiled coil</keyword>
<keyword evidence="13" id="KW-1185">Reference proteome</keyword>
<comment type="similarity">
    <text evidence="2">Belongs to the TALE/BELL homeobox family.</text>
</comment>
<dbReference type="InterPro" id="IPR050224">
    <property type="entry name" value="TALE_homeobox"/>
</dbReference>
<dbReference type="SMART" id="SM00574">
    <property type="entry name" value="POX"/>
    <property type="match status" value="1"/>
</dbReference>
<evidence type="ECO:0000313" key="12">
    <source>
        <dbReference type="EMBL" id="KAJ7981233.1"/>
    </source>
</evidence>
<keyword evidence="5 8" id="KW-0371">Homeobox</keyword>
<feature type="domain" description="Homeobox" evidence="11">
    <location>
        <begin position="357"/>
        <end position="420"/>
    </location>
</feature>
<dbReference type="InterPro" id="IPR008422">
    <property type="entry name" value="KN_HD"/>
</dbReference>
<feature type="region of interest" description="Disordered" evidence="10">
    <location>
        <begin position="474"/>
        <end position="493"/>
    </location>
</feature>
<dbReference type="Gene3D" id="1.10.10.60">
    <property type="entry name" value="Homeodomain-like"/>
    <property type="match status" value="1"/>
</dbReference>
<evidence type="ECO:0000256" key="5">
    <source>
        <dbReference type="ARBA" id="ARBA00023155"/>
    </source>
</evidence>
<keyword evidence="7 8" id="KW-0539">Nucleus</keyword>
<proteinExistence type="inferred from homology"/>
<evidence type="ECO:0000256" key="8">
    <source>
        <dbReference type="PROSITE-ProRule" id="PRU00108"/>
    </source>
</evidence>
<gene>
    <name evidence="12" type="ORF">O6P43_000521</name>
</gene>
<evidence type="ECO:0000313" key="13">
    <source>
        <dbReference type="Proteomes" id="UP001163823"/>
    </source>
</evidence>
<sequence>MAASYFHGSGSEIQSYVSNYSDNMLLLNPTTTGNALNFMNLSHAPPPSSTNNQHLVGVTTLTTNLDNSSRPLFLGQDYNLWGSMIDQTARGGAATADGVPSHMGFGRASQQQGLSLSLSSQHTTAYRSLDVPRQVPAISPTSCGGGGGRGGGDDMRVLGSSPLSTVSSGISGVAGVILGSKFLKAVHELLNEVVNVRKVIDESVEKSKMMKMKMNREESTAWIGDGSGTNSGKQGGNELTTAQRQELQMNKSKLISMLEEVEQRYRQYHNQMQIVASSFEQAAGLGAAKSYTDLALKAISKHFRCLKDVISAQINATSKSLGEDDCIGAKIEGSKLRYFDPHLGQQRALQQLGMIHHNAWRPQRGLPERAVSVLRCWLFENFLHPYPKDSDKIMLAKQTGLTRSQVSNWFINARVRLWKPMVEEMYLEEIKEQEQNGFKQDDNTNRSKESIKITACGAVGVDQTNQALQLKPAEKFSNQNASPTDISNSSMSTLVHDMRRSPNKRKNPEVQNSSSSILSMEMEMKLPGTNREMGTKFGINHQMQSKDGYPSSSITTNGGECVGYSNIGDIGRFNSEQLAPMFHGNGVSLTLGLPHSDNLPFTGNQHEYLSHQQSIQFGRRFEMGANNGIDFCSINTPPQSTHSSNRYDNIDIQNPKRFATQILPDFVA</sequence>
<evidence type="ECO:0000256" key="2">
    <source>
        <dbReference type="ARBA" id="ARBA00006454"/>
    </source>
</evidence>
<dbReference type="GO" id="GO:0006355">
    <property type="term" value="P:regulation of DNA-templated transcription"/>
    <property type="evidence" value="ECO:0007669"/>
    <property type="project" value="InterPro"/>
</dbReference>
<dbReference type="EMBL" id="JARAOO010000001">
    <property type="protein sequence ID" value="KAJ7981233.1"/>
    <property type="molecule type" value="Genomic_DNA"/>
</dbReference>
<feature type="coiled-coil region" evidence="9">
    <location>
        <begin position="244"/>
        <end position="271"/>
    </location>
</feature>
<comment type="subcellular location">
    <subcellularLocation>
        <location evidence="1 8">Nucleus</location>
    </subcellularLocation>
</comment>
<keyword evidence="3" id="KW-0805">Transcription regulation</keyword>
<dbReference type="InterPro" id="IPR009057">
    <property type="entry name" value="Homeodomain-like_sf"/>
</dbReference>
<dbReference type="KEGG" id="qsa:O6P43_000521"/>
<dbReference type="PROSITE" id="PS50071">
    <property type="entry name" value="HOMEOBOX_2"/>
    <property type="match status" value="1"/>
</dbReference>
<dbReference type="CDD" id="cd00086">
    <property type="entry name" value="homeodomain"/>
    <property type="match status" value="1"/>
</dbReference>
<dbReference type="SMART" id="SM00389">
    <property type="entry name" value="HOX"/>
    <property type="match status" value="1"/>
</dbReference>
<organism evidence="12 13">
    <name type="scientific">Quillaja saponaria</name>
    <name type="common">Soap bark tree</name>
    <dbReference type="NCBI Taxonomy" id="32244"/>
    <lineage>
        <taxon>Eukaryota</taxon>
        <taxon>Viridiplantae</taxon>
        <taxon>Streptophyta</taxon>
        <taxon>Embryophyta</taxon>
        <taxon>Tracheophyta</taxon>
        <taxon>Spermatophyta</taxon>
        <taxon>Magnoliopsida</taxon>
        <taxon>eudicotyledons</taxon>
        <taxon>Gunneridae</taxon>
        <taxon>Pentapetalae</taxon>
        <taxon>rosids</taxon>
        <taxon>fabids</taxon>
        <taxon>Fabales</taxon>
        <taxon>Quillajaceae</taxon>
        <taxon>Quillaja</taxon>
    </lineage>
</organism>
<evidence type="ECO:0000256" key="9">
    <source>
        <dbReference type="SAM" id="Coils"/>
    </source>
</evidence>
<evidence type="ECO:0000256" key="1">
    <source>
        <dbReference type="ARBA" id="ARBA00004123"/>
    </source>
</evidence>
<dbReference type="InterPro" id="IPR006563">
    <property type="entry name" value="POX_dom"/>
</dbReference>
<reference evidence="12 13" key="1">
    <citation type="journal article" date="2023" name="Science">
        <title>Elucidation of the pathway for biosynthesis of saponin adjuvants from the soapbark tree.</title>
        <authorList>
            <person name="Reed J."/>
            <person name="Orme A."/>
            <person name="El-Demerdash A."/>
            <person name="Owen C."/>
            <person name="Martin L.B.B."/>
            <person name="Misra R.C."/>
            <person name="Kikuchi S."/>
            <person name="Rejzek M."/>
            <person name="Martin A.C."/>
            <person name="Harkess A."/>
            <person name="Leebens-Mack J."/>
            <person name="Louveau T."/>
            <person name="Stephenson M.J."/>
            <person name="Osbourn A."/>
        </authorList>
    </citation>
    <scope>NUCLEOTIDE SEQUENCE [LARGE SCALE GENOMIC DNA]</scope>
    <source>
        <strain evidence="12">S10</strain>
    </source>
</reference>
<evidence type="ECO:0000256" key="3">
    <source>
        <dbReference type="ARBA" id="ARBA00023015"/>
    </source>
</evidence>
<dbReference type="AlphaFoldDB" id="A0AAD7VMQ2"/>
<dbReference type="FunFam" id="1.10.10.60:FF:000117">
    <property type="entry name" value="BEL1-like homeodomain protein 9"/>
    <property type="match status" value="1"/>
</dbReference>
<feature type="compositionally biased region" description="Polar residues" evidence="10">
    <location>
        <begin position="476"/>
        <end position="493"/>
    </location>
</feature>
<evidence type="ECO:0000256" key="4">
    <source>
        <dbReference type="ARBA" id="ARBA00023125"/>
    </source>
</evidence>
<dbReference type="Proteomes" id="UP001163823">
    <property type="component" value="Chromosome 1"/>
</dbReference>
<name>A0AAD7VMQ2_QUISA</name>
<comment type="caution">
    <text evidence="12">The sequence shown here is derived from an EMBL/GenBank/DDBJ whole genome shotgun (WGS) entry which is preliminary data.</text>
</comment>
<dbReference type="GO" id="GO:0003677">
    <property type="term" value="F:DNA binding"/>
    <property type="evidence" value="ECO:0007669"/>
    <property type="project" value="UniProtKB-UniRule"/>
</dbReference>
<protein>
    <submittedName>
        <fullName evidence="12">BEL1-like homeodomain protein 1</fullName>
    </submittedName>
</protein>
<keyword evidence="6" id="KW-0804">Transcription</keyword>
<dbReference type="PANTHER" id="PTHR11850">
    <property type="entry name" value="HOMEOBOX PROTEIN TRANSCRIPTION FACTORS"/>
    <property type="match status" value="1"/>
</dbReference>
<dbReference type="Pfam" id="PF07526">
    <property type="entry name" value="POX"/>
    <property type="match status" value="1"/>
</dbReference>
<evidence type="ECO:0000256" key="6">
    <source>
        <dbReference type="ARBA" id="ARBA00023163"/>
    </source>
</evidence>